<evidence type="ECO:0000313" key="1">
    <source>
        <dbReference type="EMBL" id="GAJ22655.1"/>
    </source>
</evidence>
<dbReference type="AlphaFoldDB" id="X1W1W3"/>
<proteinExistence type="predicted"/>
<organism evidence="1">
    <name type="scientific">marine sediment metagenome</name>
    <dbReference type="NCBI Taxonomy" id="412755"/>
    <lineage>
        <taxon>unclassified sequences</taxon>
        <taxon>metagenomes</taxon>
        <taxon>ecological metagenomes</taxon>
    </lineage>
</organism>
<feature type="non-terminal residue" evidence="1">
    <location>
        <position position="52"/>
    </location>
</feature>
<dbReference type="EMBL" id="BARW01042492">
    <property type="protein sequence ID" value="GAJ22655.1"/>
    <property type="molecule type" value="Genomic_DNA"/>
</dbReference>
<protein>
    <submittedName>
        <fullName evidence="1">Uncharacterized protein</fullName>
    </submittedName>
</protein>
<reference evidence="1" key="1">
    <citation type="journal article" date="2014" name="Front. Microbiol.">
        <title>High frequency of phylogenetically diverse reductive dehalogenase-homologous genes in deep subseafloor sedimentary metagenomes.</title>
        <authorList>
            <person name="Kawai M."/>
            <person name="Futagami T."/>
            <person name="Toyoda A."/>
            <person name="Takaki Y."/>
            <person name="Nishi S."/>
            <person name="Hori S."/>
            <person name="Arai W."/>
            <person name="Tsubouchi T."/>
            <person name="Morono Y."/>
            <person name="Uchiyama I."/>
            <person name="Ito T."/>
            <person name="Fujiyama A."/>
            <person name="Inagaki F."/>
            <person name="Takami H."/>
        </authorList>
    </citation>
    <scope>NUCLEOTIDE SEQUENCE</scope>
    <source>
        <strain evidence="1">Expedition CK06-06</strain>
    </source>
</reference>
<comment type="caution">
    <text evidence="1">The sequence shown here is derived from an EMBL/GenBank/DDBJ whole genome shotgun (WGS) entry which is preliminary data.</text>
</comment>
<name>X1W1W3_9ZZZZ</name>
<gene>
    <name evidence="1" type="ORF">S12H4_62939</name>
</gene>
<accession>X1W1W3</accession>
<sequence>MGPGGWWGKTLRWRENPLGRPKKWKVHDIDRCGEIETTRAFDIDGDGALEIV</sequence>